<name>A0A382JF12_9ZZZZ</name>
<keyword evidence="2" id="KW-0560">Oxidoreductase</keyword>
<dbReference type="PANTHER" id="PTHR43391:SF82">
    <property type="entry name" value="OXIDOREDUCTASE SADH-RELATED"/>
    <property type="match status" value="1"/>
</dbReference>
<dbReference type="EMBL" id="UINC01073134">
    <property type="protein sequence ID" value="SVC09281.1"/>
    <property type="molecule type" value="Genomic_DNA"/>
</dbReference>
<dbReference type="GO" id="GO:0016491">
    <property type="term" value="F:oxidoreductase activity"/>
    <property type="evidence" value="ECO:0007669"/>
    <property type="project" value="UniProtKB-KW"/>
</dbReference>
<evidence type="ECO:0008006" key="4">
    <source>
        <dbReference type="Google" id="ProtNLM"/>
    </source>
</evidence>
<evidence type="ECO:0000256" key="1">
    <source>
        <dbReference type="ARBA" id="ARBA00006484"/>
    </source>
</evidence>
<dbReference type="AlphaFoldDB" id="A0A382JF12"/>
<sequence>MAVCSFKNKVAVITGAGSGIGQALTVLLAEAGCHLAICDVDDAGLAETQKLISGDVRLTAGHVDVSQLKEVEPFAEQAIAEHGQVNLVFNNAGVSVTGLAEHMPLEDFAWLMNINFWGVIYGCRTFLPYLRQVDEAAIINTSSIFGTIAVPT</sequence>
<dbReference type="PRINTS" id="PR00081">
    <property type="entry name" value="GDHRDH"/>
</dbReference>
<accession>A0A382JF12</accession>
<dbReference type="CDD" id="cd05233">
    <property type="entry name" value="SDR_c"/>
    <property type="match status" value="1"/>
</dbReference>
<proteinExistence type="inferred from homology"/>
<reference evidence="3" key="1">
    <citation type="submission" date="2018-05" db="EMBL/GenBank/DDBJ databases">
        <authorList>
            <person name="Lanie J.A."/>
            <person name="Ng W.-L."/>
            <person name="Kazmierczak K.M."/>
            <person name="Andrzejewski T.M."/>
            <person name="Davidsen T.M."/>
            <person name="Wayne K.J."/>
            <person name="Tettelin H."/>
            <person name="Glass J.I."/>
            <person name="Rusch D."/>
            <person name="Podicherti R."/>
            <person name="Tsui H.-C.T."/>
            <person name="Winkler M.E."/>
        </authorList>
    </citation>
    <scope>NUCLEOTIDE SEQUENCE</scope>
</reference>
<dbReference type="Gene3D" id="3.40.50.720">
    <property type="entry name" value="NAD(P)-binding Rossmann-like Domain"/>
    <property type="match status" value="1"/>
</dbReference>
<dbReference type="SUPFAM" id="SSF51735">
    <property type="entry name" value="NAD(P)-binding Rossmann-fold domains"/>
    <property type="match status" value="1"/>
</dbReference>
<comment type="similarity">
    <text evidence="1">Belongs to the short-chain dehydrogenases/reductases (SDR) family.</text>
</comment>
<feature type="non-terminal residue" evidence="3">
    <location>
        <position position="152"/>
    </location>
</feature>
<gene>
    <name evidence="3" type="ORF">METZ01_LOCUS262135</name>
</gene>
<dbReference type="InterPro" id="IPR036291">
    <property type="entry name" value="NAD(P)-bd_dom_sf"/>
</dbReference>
<evidence type="ECO:0000256" key="2">
    <source>
        <dbReference type="ARBA" id="ARBA00023002"/>
    </source>
</evidence>
<organism evidence="3">
    <name type="scientific">marine metagenome</name>
    <dbReference type="NCBI Taxonomy" id="408172"/>
    <lineage>
        <taxon>unclassified sequences</taxon>
        <taxon>metagenomes</taxon>
        <taxon>ecological metagenomes</taxon>
    </lineage>
</organism>
<dbReference type="PANTHER" id="PTHR43391">
    <property type="entry name" value="RETINOL DEHYDROGENASE-RELATED"/>
    <property type="match status" value="1"/>
</dbReference>
<dbReference type="InterPro" id="IPR002347">
    <property type="entry name" value="SDR_fam"/>
</dbReference>
<evidence type="ECO:0000313" key="3">
    <source>
        <dbReference type="EMBL" id="SVC09281.1"/>
    </source>
</evidence>
<dbReference type="Pfam" id="PF00106">
    <property type="entry name" value="adh_short"/>
    <property type="match status" value="1"/>
</dbReference>
<protein>
    <recommendedName>
        <fullName evidence="4">Short-chain dehydrogenase/reductase SDR</fullName>
    </recommendedName>
</protein>